<sequence length="103" mass="11877">MANHHFPFPKRESAKSFKQTNAHYNLLGGECFLKIARGRRRARGTLKLRERERARSAVGSFRTRTRGKNTAPQSDFVTVPAMLIKVEMSRETGYMYPESRCDL</sequence>
<proteinExistence type="predicted"/>
<evidence type="ECO:0000256" key="1">
    <source>
        <dbReference type="SAM" id="MobiDB-lite"/>
    </source>
</evidence>
<dbReference type="Proteomes" id="UP000299102">
    <property type="component" value="Unassembled WGS sequence"/>
</dbReference>
<protein>
    <submittedName>
        <fullName evidence="2">Uncharacterized protein</fullName>
    </submittedName>
</protein>
<evidence type="ECO:0000313" key="2">
    <source>
        <dbReference type="EMBL" id="GBP50354.1"/>
    </source>
</evidence>
<reference evidence="2 3" key="1">
    <citation type="journal article" date="2019" name="Commun. Biol.">
        <title>The bagworm genome reveals a unique fibroin gene that provides high tensile strength.</title>
        <authorList>
            <person name="Kono N."/>
            <person name="Nakamura H."/>
            <person name="Ohtoshi R."/>
            <person name="Tomita M."/>
            <person name="Numata K."/>
            <person name="Arakawa K."/>
        </authorList>
    </citation>
    <scope>NUCLEOTIDE SEQUENCE [LARGE SCALE GENOMIC DNA]</scope>
</reference>
<feature type="region of interest" description="Disordered" evidence="1">
    <location>
        <begin position="50"/>
        <end position="74"/>
    </location>
</feature>
<name>A0A4C1WJQ1_EUMVA</name>
<accession>A0A4C1WJQ1</accession>
<gene>
    <name evidence="2" type="ORF">EVAR_32599_1</name>
</gene>
<dbReference type="EMBL" id="BGZK01000564">
    <property type="protein sequence ID" value="GBP50354.1"/>
    <property type="molecule type" value="Genomic_DNA"/>
</dbReference>
<organism evidence="2 3">
    <name type="scientific">Eumeta variegata</name>
    <name type="common">Bagworm moth</name>
    <name type="synonym">Eumeta japonica</name>
    <dbReference type="NCBI Taxonomy" id="151549"/>
    <lineage>
        <taxon>Eukaryota</taxon>
        <taxon>Metazoa</taxon>
        <taxon>Ecdysozoa</taxon>
        <taxon>Arthropoda</taxon>
        <taxon>Hexapoda</taxon>
        <taxon>Insecta</taxon>
        <taxon>Pterygota</taxon>
        <taxon>Neoptera</taxon>
        <taxon>Endopterygota</taxon>
        <taxon>Lepidoptera</taxon>
        <taxon>Glossata</taxon>
        <taxon>Ditrysia</taxon>
        <taxon>Tineoidea</taxon>
        <taxon>Psychidae</taxon>
        <taxon>Oiketicinae</taxon>
        <taxon>Eumeta</taxon>
    </lineage>
</organism>
<comment type="caution">
    <text evidence="2">The sequence shown here is derived from an EMBL/GenBank/DDBJ whole genome shotgun (WGS) entry which is preliminary data.</text>
</comment>
<evidence type="ECO:0000313" key="3">
    <source>
        <dbReference type="Proteomes" id="UP000299102"/>
    </source>
</evidence>
<keyword evidence="3" id="KW-1185">Reference proteome</keyword>
<dbReference type="AlphaFoldDB" id="A0A4C1WJQ1"/>